<gene>
    <name evidence="2" type="primary">CDR1_3</name>
    <name evidence="2" type="ORF">VKT23_011970</name>
</gene>
<protein>
    <submittedName>
        <fullName evidence="2">Multidrug resistance protein</fullName>
    </submittedName>
</protein>
<reference evidence="2 3" key="1">
    <citation type="submission" date="2024-01" db="EMBL/GenBank/DDBJ databases">
        <title>A draft genome for the cacao thread blight pathogen Marasmiellus scandens.</title>
        <authorList>
            <person name="Baruah I.K."/>
            <person name="Leung J."/>
            <person name="Bukari Y."/>
            <person name="Amoako-Attah I."/>
            <person name="Meinhardt L.W."/>
            <person name="Bailey B.A."/>
            <person name="Cohen S.P."/>
        </authorList>
    </citation>
    <scope>NUCLEOTIDE SEQUENCE [LARGE SCALE GENOMIC DNA]</scope>
    <source>
        <strain evidence="2 3">GH-19</strain>
    </source>
</reference>
<sequence length="108" mass="12073">MEEYADAVVGVRGEGLNVEQRKRLIIGVELAAKSQLLLFLNEPMSGSDSQTAWSICTLLHKLTNSSQTILCTIHRLLVLLFQEFDRLLFLTCGVILSTLVILERTRGL</sequence>
<dbReference type="Proteomes" id="UP001498398">
    <property type="component" value="Unassembled WGS sequence"/>
</dbReference>
<dbReference type="InterPro" id="IPR027417">
    <property type="entry name" value="P-loop_NTPase"/>
</dbReference>
<evidence type="ECO:0000256" key="1">
    <source>
        <dbReference type="ARBA" id="ARBA00022448"/>
    </source>
</evidence>
<evidence type="ECO:0000313" key="2">
    <source>
        <dbReference type="EMBL" id="KAK7453295.1"/>
    </source>
</evidence>
<name>A0ABR1J7Z5_9AGAR</name>
<organism evidence="2 3">
    <name type="scientific">Marasmiellus scandens</name>
    <dbReference type="NCBI Taxonomy" id="2682957"/>
    <lineage>
        <taxon>Eukaryota</taxon>
        <taxon>Fungi</taxon>
        <taxon>Dikarya</taxon>
        <taxon>Basidiomycota</taxon>
        <taxon>Agaricomycotina</taxon>
        <taxon>Agaricomycetes</taxon>
        <taxon>Agaricomycetidae</taxon>
        <taxon>Agaricales</taxon>
        <taxon>Marasmiineae</taxon>
        <taxon>Omphalotaceae</taxon>
        <taxon>Marasmiellus</taxon>
    </lineage>
</organism>
<dbReference type="SUPFAM" id="SSF52540">
    <property type="entry name" value="P-loop containing nucleoside triphosphate hydrolases"/>
    <property type="match status" value="1"/>
</dbReference>
<dbReference type="PANTHER" id="PTHR19241">
    <property type="entry name" value="ATP-BINDING CASSETTE TRANSPORTER"/>
    <property type="match status" value="1"/>
</dbReference>
<proteinExistence type="predicted"/>
<keyword evidence="1" id="KW-0813">Transport</keyword>
<keyword evidence="3" id="KW-1185">Reference proteome</keyword>
<dbReference type="EMBL" id="JBANRG010000027">
    <property type="protein sequence ID" value="KAK7453295.1"/>
    <property type="molecule type" value="Genomic_DNA"/>
</dbReference>
<comment type="caution">
    <text evidence="2">The sequence shown here is derived from an EMBL/GenBank/DDBJ whole genome shotgun (WGS) entry which is preliminary data.</text>
</comment>
<dbReference type="Gene3D" id="3.40.50.300">
    <property type="entry name" value="P-loop containing nucleotide triphosphate hydrolases"/>
    <property type="match status" value="1"/>
</dbReference>
<evidence type="ECO:0000313" key="3">
    <source>
        <dbReference type="Proteomes" id="UP001498398"/>
    </source>
</evidence>
<accession>A0ABR1J7Z5</accession>